<evidence type="ECO:0000313" key="4">
    <source>
        <dbReference type="Proteomes" id="UP000250790"/>
    </source>
</evidence>
<evidence type="ECO:0000256" key="1">
    <source>
        <dbReference type="ARBA" id="ARBA00006987"/>
    </source>
</evidence>
<organism evidence="3 4">
    <name type="scientific">Limnohabitans parvus II-B4</name>
    <dbReference type="NCBI Taxonomy" id="1293052"/>
    <lineage>
        <taxon>Bacteria</taxon>
        <taxon>Pseudomonadati</taxon>
        <taxon>Pseudomonadota</taxon>
        <taxon>Betaproteobacteria</taxon>
        <taxon>Burkholderiales</taxon>
        <taxon>Comamonadaceae</taxon>
        <taxon>Limnohabitans</taxon>
    </lineage>
</organism>
<proteinExistence type="inferred from homology"/>
<name>A0A315E7E5_9BURK</name>
<reference evidence="3 4" key="1">
    <citation type="submission" date="2017-04" db="EMBL/GenBank/DDBJ databases">
        <title>Unexpected and diverse lifestyles within the genus Limnohabitans.</title>
        <authorList>
            <person name="Kasalicky V."/>
            <person name="Mehrshad M."/>
            <person name="Andrei S.-A."/>
            <person name="Salcher M."/>
            <person name="Kratochvilova H."/>
            <person name="Simek K."/>
            <person name="Ghai R."/>
        </authorList>
    </citation>
    <scope>NUCLEOTIDE SEQUENCE [LARGE SCALE GENOMIC DNA]</scope>
    <source>
        <strain evidence="3 4">II-B4</strain>
    </source>
</reference>
<evidence type="ECO:0000313" key="3">
    <source>
        <dbReference type="EMBL" id="PUE52162.1"/>
    </source>
</evidence>
<accession>A0A315E7E5</accession>
<feature type="chain" id="PRO_5016325175" description="ABC transporter substrate-binding protein" evidence="2">
    <location>
        <begin position="29"/>
        <end position="324"/>
    </location>
</feature>
<evidence type="ECO:0000256" key="2">
    <source>
        <dbReference type="SAM" id="SignalP"/>
    </source>
</evidence>
<dbReference type="CDD" id="cd13579">
    <property type="entry name" value="PBP2_Bug_NagM"/>
    <property type="match status" value="1"/>
</dbReference>
<dbReference type="PIRSF" id="PIRSF017082">
    <property type="entry name" value="YflP"/>
    <property type="match status" value="1"/>
</dbReference>
<sequence>MNPIHLFNRRTLGLLALSLAAFSPNLHAQDKPPLKIVVGFPPGGSADILARMVADALREDFGTIVVDNKPGAGGRIALNAVKAAKPDGQTVIVLPSGPMVLFPHVYKKLDYDAVKDFTPVSQIARFQFGVVSGPASNAKNVADMVAKAKSDPGNASYGTPGAGTLPHFMGVLMEQSAGISLNHVPFQGGAPANNALLGGHIGYKFDVVSETAEMHRAGKVRIIAVTGSQRDPQVPEVPTLKESGINMDATAWFAMYGPAGMKGDALTRLEKSMMKIARDPVMKDKMLKLGYEPIGSNSADLAAAQKADLNRWEKPIKATGVQLD</sequence>
<dbReference type="SUPFAM" id="SSF53850">
    <property type="entry name" value="Periplasmic binding protein-like II"/>
    <property type="match status" value="1"/>
</dbReference>
<dbReference type="EMBL" id="NESN01000005">
    <property type="protein sequence ID" value="PUE52162.1"/>
    <property type="molecule type" value="Genomic_DNA"/>
</dbReference>
<dbReference type="Pfam" id="PF03401">
    <property type="entry name" value="TctC"/>
    <property type="match status" value="1"/>
</dbReference>
<evidence type="ECO:0008006" key="5">
    <source>
        <dbReference type="Google" id="ProtNLM"/>
    </source>
</evidence>
<keyword evidence="2" id="KW-0732">Signal</keyword>
<dbReference type="Gene3D" id="3.40.190.10">
    <property type="entry name" value="Periplasmic binding protein-like II"/>
    <property type="match status" value="1"/>
</dbReference>
<keyword evidence="4" id="KW-1185">Reference proteome</keyword>
<gene>
    <name evidence="3" type="ORF">B9Z37_13940</name>
</gene>
<comment type="caution">
    <text evidence="3">The sequence shown here is derived from an EMBL/GenBank/DDBJ whole genome shotgun (WGS) entry which is preliminary data.</text>
</comment>
<dbReference type="RefSeq" id="WP_108313606.1">
    <property type="nucleotide sequence ID" value="NZ_NESN01000005.1"/>
</dbReference>
<dbReference type="InterPro" id="IPR005064">
    <property type="entry name" value="BUG"/>
</dbReference>
<dbReference type="OrthoDB" id="8686127at2"/>
<dbReference type="PANTHER" id="PTHR42928">
    <property type="entry name" value="TRICARBOXYLATE-BINDING PROTEIN"/>
    <property type="match status" value="1"/>
</dbReference>
<comment type="similarity">
    <text evidence="1">Belongs to the UPF0065 (bug) family.</text>
</comment>
<feature type="signal peptide" evidence="2">
    <location>
        <begin position="1"/>
        <end position="28"/>
    </location>
</feature>
<dbReference type="Gene3D" id="3.40.190.150">
    <property type="entry name" value="Bordetella uptake gene, domain 1"/>
    <property type="match status" value="1"/>
</dbReference>
<dbReference type="PANTHER" id="PTHR42928:SF5">
    <property type="entry name" value="BLR1237 PROTEIN"/>
    <property type="match status" value="1"/>
</dbReference>
<dbReference type="AlphaFoldDB" id="A0A315E7E5"/>
<protein>
    <recommendedName>
        <fullName evidence="5">ABC transporter substrate-binding protein</fullName>
    </recommendedName>
</protein>
<dbReference type="Proteomes" id="UP000250790">
    <property type="component" value="Unassembled WGS sequence"/>
</dbReference>
<dbReference type="InterPro" id="IPR042100">
    <property type="entry name" value="Bug_dom1"/>
</dbReference>